<name>A0A671U3I0_SPAAU</name>
<keyword evidence="3" id="KW-1185">Reference proteome</keyword>
<reference evidence="2" key="2">
    <citation type="submission" date="2025-08" db="UniProtKB">
        <authorList>
            <consortium name="Ensembl"/>
        </authorList>
    </citation>
    <scope>IDENTIFICATION</scope>
</reference>
<accession>A0A671U3I0</accession>
<feature type="region of interest" description="Disordered" evidence="1">
    <location>
        <begin position="67"/>
        <end position="93"/>
    </location>
</feature>
<dbReference type="OMA" id="TVGPHRQ"/>
<dbReference type="GeneTree" id="ENSGT00940000177715"/>
<proteinExistence type="predicted"/>
<organism evidence="2 3">
    <name type="scientific">Sparus aurata</name>
    <name type="common">Gilthead sea bream</name>
    <dbReference type="NCBI Taxonomy" id="8175"/>
    <lineage>
        <taxon>Eukaryota</taxon>
        <taxon>Metazoa</taxon>
        <taxon>Chordata</taxon>
        <taxon>Craniata</taxon>
        <taxon>Vertebrata</taxon>
        <taxon>Euteleostomi</taxon>
        <taxon>Actinopterygii</taxon>
        <taxon>Neopterygii</taxon>
        <taxon>Teleostei</taxon>
        <taxon>Neoteleostei</taxon>
        <taxon>Acanthomorphata</taxon>
        <taxon>Eupercaria</taxon>
        <taxon>Spariformes</taxon>
        <taxon>Sparidae</taxon>
        <taxon>Sparus</taxon>
    </lineage>
</organism>
<evidence type="ECO:0000313" key="3">
    <source>
        <dbReference type="Proteomes" id="UP000472265"/>
    </source>
</evidence>
<sequence length="191" mass="21174">AERPVPIMHCTQRHSVHQARLSYQEAVLDLLRSHDLRSRWRRVDSLGGGATPHTQLQVLLRPKGFHDAARRTDRQSERASALTHHQQRPDVSRSDLCVSAGTLSPHRQAVVTSPLAAHHRAVGEGGGNVIELGLVELLINTLTPVLKDDGDLKQDDNTSDHEIISISQHQSVIIQSIDQSITVEHTVKFCL</sequence>
<evidence type="ECO:0000256" key="1">
    <source>
        <dbReference type="SAM" id="MobiDB-lite"/>
    </source>
</evidence>
<evidence type="ECO:0000313" key="2">
    <source>
        <dbReference type="Ensembl" id="ENSSAUP00010008216.1"/>
    </source>
</evidence>
<feature type="compositionally biased region" description="Basic and acidic residues" evidence="1">
    <location>
        <begin position="67"/>
        <end position="77"/>
    </location>
</feature>
<reference evidence="2" key="3">
    <citation type="submission" date="2025-09" db="UniProtKB">
        <authorList>
            <consortium name="Ensembl"/>
        </authorList>
    </citation>
    <scope>IDENTIFICATION</scope>
</reference>
<dbReference type="Ensembl" id="ENSSAUT00010008786.1">
    <property type="protein sequence ID" value="ENSSAUP00010008216.1"/>
    <property type="gene ID" value="ENSSAUG00010004065.1"/>
</dbReference>
<dbReference type="Proteomes" id="UP000472265">
    <property type="component" value="Chromosome 5"/>
</dbReference>
<dbReference type="AlphaFoldDB" id="A0A671U3I0"/>
<protein>
    <submittedName>
        <fullName evidence="2">Uncharacterized protein</fullName>
    </submittedName>
</protein>
<dbReference type="InParanoid" id="A0A671U3I0"/>
<reference evidence="2" key="1">
    <citation type="submission" date="2021-04" db="EMBL/GenBank/DDBJ databases">
        <authorList>
            <consortium name="Wellcome Sanger Institute Data Sharing"/>
        </authorList>
    </citation>
    <scope>NUCLEOTIDE SEQUENCE [LARGE SCALE GENOMIC DNA]</scope>
</reference>